<comment type="caution">
    <text evidence="1">The sequence shown here is derived from an EMBL/GenBank/DDBJ whole genome shotgun (WGS) entry which is preliminary data.</text>
</comment>
<gene>
    <name evidence="1" type="ORF">DY000_02025896</name>
</gene>
<evidence type="ECO:0000313" key="2">
    <source>
        <dbReference type="Proteomes" id="UP000266723"/>
    </source>
</evidence>
<evidence type="ECO:0008006" key="3">
    <source>
        <dbReference type="Google" id="ProtNLM"/>
    </source>
</evidence>
<organism evidence="1 2">
    <name type="scientific">Brassica cretica</name>
    <name type="common">Mustard</name>
    <dbReference type="NCBI Taxonomy" id="69181"/>
    <lineage>
        <taxon>Eukaryota</taxon>
        <taxon>Viridiplantae</taxon>
        <taxon>Streptophyta</taxon>
        <taxon>Embryophyta</taxon>
        <taxon>Tracheophyta</taxon>
        <taxon>Spermatophyta</taxon>
        <taxon>Magnoliopsida</taxon>
        <taxon>eudicotyledons</taxon>
        <taxon>Gunneridae</taxon>
        <taxon>Pentapetalae</taxon>
        <taxon>rosids</taxon>
        <taxon>malvids</taxon>
        <taxon>Brassicales</taxon>
        <taxon>Brassicaceae</taxon>
        <taxon>Brassiceae</taxon>
        <taxon>Brassica</taxon>
    </lineage>
</organism>
<evidence type="ECO:0000313" key="1">
    <source>
        <dbReference type="EMBL" id="KAF3596409.1"/>
    </source>
</evidence>
<name>A0ABQ7EJJ3_BRACR</name>
<proteinExistence type="predicted"/>
<accession>A0ABQ7EJJ3</accession>
<protein>
    <recommendedName>
        <fullName evidence="3">Vacuolar protein sorting-associated protein 13 VPS13 adaptor binding domain-containing protein</fullName>
    </recommendedName>
</protein>
<reference evidence="1 2" key="1">
    <citation type="journal article" date="2020" name="BMC Genomics">
        <title>Intraspecific diversification of the crop wild relative Brassica cretica Lam. using demographic model selection.</title>
        <authorList>
            <person name="Kioukis A."/>
            <person name="Michalopoulou V.A."/>
            <person name="Briers L."/>
            <person name="Pirintsos S."/>
            <person name="Studholme D.J."/>
            <person name="Pavlidis P."/>
            <person name="Sarris P.F."/>
        </authorList>
    </citation>
    <scope>NUCLEOTIDE SEQUENCE [LARGE SCALE GENOMIC DNA]</scope>
    <source>
        <strain evidence="2">cv. PFS-1207/04</strain>
    </source>
</reference>
<dbReference type="EMBL" id="QGKV02000299">
    <property type="protein sequence ID" value="KAF3596409.1"/>
    <property type="molecule type" value="Genomic_DNA"/>
</dbReference>
<dbReference type="Proteomes" id="UP000266723">
    <property type="component" value="Unassembled WGS sequence"/>
</dbReference>
<sequence>MSLHSDGSIFVHLRRELQYVNWSSSWEEAEKPKQDSEVKEGLSCLEFQFSSEKIAMSRTNTGQVESRVTDFIISKVFHVKIPPEIILSDVDSLFWGSNYMRFQHCFPVTIVPGNSLLNIKLGSYPKAVIKVQ</sequence>
<keyword evidence="2" id="KW-1185">Reference proteome</keyword>